<dbReference type="Pfam" id="PF03221">
    <property type="entry name" value="HTH_Tnp_Tc5"/>
    <property type="match status" value="1"/>
</dbReference>
<organism evidence="3">
    <name type="scientific">Aphanomyces astaci</name>
    <name type="common">Crayfish plague agent</name>
    <dbReference type="NCBI Taxonomy" id="112090"/>
    <lineage>
        <taxon>Eukaryota</taxon>
        <taxon>Sar</taxon>
        <taxon>Stramenopiles</taxon>
        <taxon>Oomycota</taxon>
        <taxon>Saprolegniomycetes</taxon>
        <taxon>Saprolegniales</taxon>
        <taxon>Verrucalvaceae</taxon>
        <taxon>Aphanomyces</taxon>
    </lineage>
</organism>
<name>W4GUH9_APHAT</name>
<gene>
    <name evidence="3" type="ORF">H257_04098</name>
</gene>
<keyword evidence="1" id="KW-0238">DNA-binding</keyword>
<dbReference type="EMBL" id="KI913120">
    <property type="protein sequence ID" value="ETV83347.1"/>
    <property type="molecule type" value="Genomic_DNA"/>
</dbReference>
<dbReference type="GO" id="GO:0003677">
    <property type="term" value="F:DNA binding"/>
    <property type="evidence" value="ECO:0007669"/>
    <property type="project" value="UniProtKB-KW"/>
</dbReference>
<dbReference type="VEuPathDB" id="FungiDB:H257_04098"/>
<sequence>MVSLPAVETRLVEWVLRCEELAVCLTGELICKLATALCDDLDIPTSRRLAFSKKCLYKFQRKHGLTSKIQHGEAASTSLVAVENDRHDIQAATSGFNVSDN</sequence>
<feature type="domain" description="HTH CENPB-type" evidence="2">
    <location>
        <begin position="1"/>
        <end position="69"/>
    </location>
</feature>
<dbReference type="OrthoDB" id="76498at2759"/>
<dbReference type="InterPro" id="IPR009057">
    <property type="entry name" value="Homeodomain-like_sf"/>
</dbReference>
<dbReference type="SUPFAM" id="SSF46689">
    <property type="entry name" value="Homeodomain-like"/>
    <property type="match status" value="1"/>
</dbReference>
<reference evidence="3" key="1">
    <citation type="submission" date="2013-12" db="EMBL/GenBank/DDBJ databases">
        <title>The Genome Sequence of Aphanomyces astaci APO3.</title>
        <authorList>
            <consortium name="The Broad Institute Genomics Platform"/>
            <person name="Russ C."/>
            <person name="Tyler B."/>
            <person name="van West P."/>
            <person name="Dieguez-Uribeondo J."/>
            <person name="Young S.K."/>
            <person name="Zeng Q."/>
            <person name="Gargeya S."/>
            <person name="Fitzgerald M."/>
            <person name="Abouelleil A."/>
            <person name="Alvarado L."/>
            <person name="Chapman S.B."/>
            <person name="Gainer-Dewar J."/>
            <person name="Goldberg J."/>
            <person name="Griggs A."/>
            <person name="Gujja S."/>
            <person name="Hansen M."/>
            <person name="Howarth C."/>
            <person name="Imamovic A."/>
            <person name="Ireland A."/>
            <person name="Larimer J."/>
            <person name="McCowan C."/>
            <person name="Murphy C."/>
            <person name="Pearson M."/>
            <person name="Poon T.W."/>
            <person name="Priest M."/>
            <person name="Roberts A."/>
            <person name="Saif S."/>
            <person name="Shea T."/>
            <person name="Sykes S."/>
            <person name="Wortman J."/>
            <person name="Nusbaum C."/>
            <person name="Birren B."/>
        </authorList>
    </citation>
    <scope>NUCLEOTIDE SEQUENCE [LARGE SCALE GENOMIC DNA]</scope>
    <source>
        <strain evidence="3">APO3</strain>
    </source>
</reference>
<dbReference type="GeneID" id="20806094"/>
<accession>W4GUH9</accession>
<protein>
    <recommendedName>
        <fullName evidence="2">HTH CENPB-type domain-containing protein</fullName>
    </recommendedName>
</protein>
<dbReference type="RefSeq" id="XP_009826777.1">
    <property type="nucleotide sequence ID" value="XM_009828475.1"/>
</dbReference>
<evidence type="ECO:0000256" key="1">
    <source>
        <dbReference type="ARBA" id="ARBA00023125"/>
    </source>
</evidence>
<dbReference type="AlphaFoldDB" id="W4GUH9"/>
<dbReference type="PROSITE" id="PS51253">
    <property type="entry name" value="HTH_CENPB"/>
    <property type="match status" value="1"/>
</dbReference>
<dbReference type="Gene3D" id="1.10.10.60">
    <property type="entry name" value="Homeodomain-like"/>
    <property type="match status" value="1"/>
</dbReference>
<evidence type="ECO:0000313" key="3">
    <source>
        <dbReference type="EMBL" id="ETV83347.1"/>
    </source>
</evidence>
<proteinExistence type="predicted"/>
<dbReference type="InterPro" id="IPR006600">
    <property type="entry name" value="HTH_CenpB_DNA-bd_dom"/>
</dbReference>
<evidence type="ECO:0000259" key="2">
    <source>
        <dbReference type="PROSITE" id="PS51253"/>
    </source>
</evidence>